<protein>
    <submittedName>
        <fullName evidence="2">Transmembrane amino-terminal protease</fullName>
    </submittedName>
</protein>
<dbReference type="Proteomes" id="UP000006731">
    <property type="component" value="Chromosome"/>
</dbReference>
<keyword evidence="2" id="KW-0472">Membrane</keyword>
<keyword evidence="3" id="KW-1185">Reference proteome</keyword>
<reference evidence="2 3" key="1">
    <citation type="journal article" date="2005" name="Science">
        <title>Extensive DNA inversions in the B. fragilis genome control variable gene expression.</title>
        <authorList>
            <person name="Cerdeno-Tarraga A.M."/>
            <person name="Patrick S."/>
            <person name="Crosmann L."/>
            <person name="Blakely G."/>
            <person name="Abratt V."/>
            <person name="Lennard N."/>
            <person name="Duerden B."/>
            <person name="Poxton I."/>
            <person name="Harris B."/>
            <person name="Quail M.A."/>
            <person name="Barron A."/>
            <person name="Clarck L."/>
            <person name="Corton C."/>
            <person name="Doggett J."/>
            <person name="Holden M.T.G."/>
            <person name="Larke N."/>
            <person name="Line A."/>
            <person name="Lord A."/>
            <person name="Norbertczak H."/>
            <person name="Ormond D."/>
            <person name="Price C."/>
            <person name="Rabbinowitsch E."/>
            <person name="Woodward J."/>
            <person name="Barrel B.G."/>
            <person name="Parkhill J."/>
        </authorList>
    </citation>
    <scope>NUCLEOTIDE SEQUENCE [LARGE SCALE GENOMIC DNA]</scope>
    <source>
        <strain evidence="3">ATCC 25285 / DSM 2151 / CCUG 4856 / JCM 11019 / LMG 10263 / NCTC 9343 / Onslow / VPI 2553 / EN-2</strain>
    </source>
</reference>
<evidence type="ECO:0000313" key="3">
    <source>
        <dbReference type="Proteomes" id="UP000006731"/>
    </source>
</evidence>
<dbReference type="HOGENOM" id="CLU_1159270_0_0_10"/>
<dbReference type="Pfam" id="PF02517">
    <property type="entry name" value="Rce1-like"/>
    <property type="match status" value="1"/>
</dbReference>
<proteinExistence type="predicted"/>
<gene>
    <name evidence="2" type="ORF">BF9343_0583</name>
</gene>
<keyword evidence="2" id="KW-0812">Transmembrane</keyword>
<feature type="domain" description="CAAX prenyl protease 2/Lysostaphin resistance protein A-like" evidence="1">
    <location>
        <begin position="107"/>
        <end position="192"/>
    </location>
</feature>
<dbReference type="AlphaFoldDB" id="A0A380YUW2"/>
<evidence type="ECO:0000259" key="1">
    <source>
        <dbReference type="Pfam" id="PF02517"/>
    </source>
</evidence>
<keyword evidence="2" id="KW-0645">Protease</keyword>
<dbReference type="InterPro" id="IPR003675">
    <property type="entry name" value="Rce1/LyrA-like_dom"/>
</dbReference>
<dbReference type="EMBL" id="CR626927">
    <property type="protein sequence ID" value="CAH06362.1"/>
    <property type="molecule type" value="Genomic_DNA"/>
</dbReference>
<dbReference type="GeneID" id="92940744"/>
<keyword evidence="2" id="KW-0378">Hydrolase</keyword>
<evidence type="ECO:0000313" key="2">
    <source>
        <dbReference type="EMBL" id="CAH06362.1"/>
    </source>
</evidence>
<name>A0A380YUW2_BACFN</name>
<organism evidence="2 3">
    <name type="scientific">Bacteroides fragilis (strain ATCC 25285 / DSM 2151 / CCUG 4856 / JCM 11019 / LMG 10263 / NCTC 9343 / Onslow / VPI 2553 / EN-2)</name>
    <dbReference type="NCBI Taxonomy" id="272559"/>
    <lineage>
        <taxon>Bacteria</taxon>
        <taxon>Pseudomonadati</taxon>
        <taxon>Bacteroidota</taxon>
        <taxon>Bacteroidia</taxon>
        <taxon>Bacteroidales</taxon>
        <taxon>Bacteroidaceae</taxon>
        <taxon>Bacteroides</taxon>
    </lineage>
</organism>
<dbReference type="KEGG" id="bfs:BF9343_0583"/>
<dbReference type="GO" id="GO:0004175">
    <property type="term" value="F:endopeptidase activity"/>
    <property type="evidence" value="ECO:0007669"/>
    <property type="project" value="UniProtKB-ARBA"/>
</dbReference>
<dbReference type="RefSeq" id="WP_010992116.1">
    <property type="nucleotide sequence ID" value="NC_003228.3"/>
</dbReference>
<accession>A0A380YUW2</accession>
<dbReference type="GO" id="GO:0080120">
    <property type="term" value="P:CAAX-box protein maturation"/>
    <property type="evidence" value="ECO:0007669"/>
    <property type="project" value="UniProtKB-ARBA"/>
</dbReference>
<dbReference type="GO" id="GO:0006508">
    <property type="term" value="P:proteolysis"/>
    <property type="evidence" value="ECO:0007669"/>
    <property type="project" value="UniProtKB-KW"/>
</dbReference>
<accession>Q5LHL8</accession>
<sequence length="239" mass="27657">MKKIYLFLSFLIVILAYPLISLLTVLIIGNLVQNTTPWIRPMTLFSLATFILIFRKNIRCHSSFNRSLSLKTILSVCILTISMCIAIGMITPIPQNISLAKQELLNFPRFIYSLFLIPILEELCFRIIIINKFKGKMNQWIIITGTALLFGIIHTSSIYTMISMACFGFILAYLYVKSENGFLLILVHSLYSISVYCSYSVFWSITSRVLNYVYSPIYYIIVAISIMYIIYFFLKKKYV</sequence>